<evidence type="ECO:0000313" key="7">
    <source>
        <dbReference type="EMBL" id="MBA8949044.1"/>
    </source>
</evidence>
<feature type="transmembrane region" description="Helical" evidence="6">
    <location>
        <begin position="51"/>
        <end position="72"/>
    </location>
</feature>
<evidence type="ECO:0000256" key="1">
    <source>
        <dbReference type="ARBA" id="ARBA00004141"/>
    </source>
</evidence>
<feature type="compositionally biased region" description="Low complexity" evidence="5">
    <location>
        <begin position="137"/>
        <end position="147"/>
    </location>
</feature>
<feature type="transmembrane region" description="Helical" evidence="6">
    <location>
        <begin position="79"/>
        <end position="98"/>
    </location>
</feature>
<dbReference type="EMBL" id="JACJIA010000001">
    <property type="protein sequence ID" value="MBA8949044.1"/>
    <property type="molecule type" value="Genomic_DNA"/>
</dbReference>
<keyword evidence="3 6" id="KW-1133">Transmembrane helix</keyword>
<reference evidence="7 8" key="1">
    <citation type="submission" date="2020-08" db="EMBL/GenBank/DDBJ databases">
        <title>Genomic Encyclopedia of Type Strains, Phase IV (KMG-IV): sequencing the most valuable type-strain genomes for metagenomic binning, comparative biology and taxonomic classification.</title>
        <authorList>
            <person name="Goeker M."/>
        </authorList>
    </citation>
    <scope>NUCLEOTIDE SEQUENCE [LARGE SCALE GENOMIC DNA]</scope>
    <source>
        <strain evidence="7 8">DSM 44197</strain>
    </source>
</reference>
<feature type="transmembrane region" description="Helical" evidence="6">
    <location>
        <begin position="12"/>
        <end position="31"/>
    </location>
</feature>
<organism evidence="7 8">
    <name type="scientific">Actinomadura namibiensis</name>
    <dbReference type="NCBI Taxonomy" id="182080"/>
    <lineage>
        <taxon>Bacteria</taxon>
        <taxon>Bacillati</taxon>
        <taxon>Actinomycetota</taxon>
        <taxon>Actinomycetes</taxon>
        <taxon>Streptosporangiales</taxon>
        <taxon>Thermomonosporaceae</taxon>
        <taxon>Actinomadura</taxon>
    </lineage>
</organism>
<evidence type="ECO:0000256" key="2">
    <source>
        <dbReference type="ARBA" id="ARBA00022692"/>
    </source>
</evidence>
<comment type="subcellular location">
    <subcellularLocation>
        <location evidence="1">Membrane</location>
        <topology evidence="1">Multi-pass membrane protein</topology>
    </subcellularLocation>
</comment>
<dbReference type="Pfam" id="PF13564">
    <property type="entry name" value="DoxX_2"/>
    <property type="match status" value="1"/>
</dbReference>
<evidence type="ECO:0008006" key="9">
    <source>
        <dbReference type="Google" id="ProtNLM"/>
    </source>
</evidence>
<proteinExistence type="predicted"/>
<dbReference type="Proteomes" id="UP000572680">
    <property type="component" value="Unassembled WGS sequence"/>
</dbReference>
<dbReference type="InterPro" id="IPR032808">
    <property type="entry name" value="DoxX"/>
</dbReference>
<evidence type="ECO:0000256" key="5">
    <source>
        <dbReference type="SAM" id="MobiDB-lite"/>
    </source>
</evidence>
<protein>
    <recommendedName>
        <fullName evidence="9">DoxX family protein</fullName>
    </recommendedName>
</protein>
<keyword evidence="4 6" id="KW-0472">Membrane</keyword>
<sequence>MQTQTWNRIRTIAFWATTLVIVAELVAGTIWNLKPIEWVEIQLRHLGYPDYFAGILGFWHAAAAAAIIAPGLPLIKEWAYAGVVLMWSGAVLSHLSVGDGPVNWGPPLMFTTLAVASWALRPADRRLRRDRPAGTGPERPGPSAAARPRAWAVPAEILAALFAVMALTLPTVEDFMREQAVAYGWIDK</sequence>
<evidence type="ECO:0000256" key="6">
    <source>
        <dbReference type="SAM" id="Phobius"/>
    </source>
</evidence>
<keyword evidence="8" id="KW-1185">Reference proteome</keyword>
<dbReference type="GO" id="GO:0016020">
    <property type="term" value="C:membrane"/>
    <property type="evidence" value="ECO:0007669"/>
    <property type="project" value="UniProtKB-SubCell"/>
</dbReference>
<keyword evidence="2 6" id="KW-0812">Transmembrane</keyword>
<evidence type="ECO:0000256" key="4">
    <source>
        <dbReference type="ARBA" id="ARBA00023136"/>
    </source>
</evidence>
<feature type="region of interest" description="Disordered" evidence="5">
    <location>
        <begin position="128"/>
        <end position="147"/>
    </location>
</feature>
<feature type="transmembrane region" description="Helical" evidence="6">
    <location>
        <begin position="150"/>
        <end position="169"/>
    </location>
</feature>
<accession>A0A7W3LJ50</accession>
<dbReference type="RefSeq" id="WP_182841562.1">
    <property type="nucleotide sequence ID" value="NZ_BAAALP010000008.1"/>
</dbReference>
<name>A0A7W3LJ50_ACTNM</name>
<gene>
    <name evidence="7" type="ORF">HNR61_000642</name>
</gene>
<evidence type="ECO:0000313" key="8">
    <source>
        <dbReference type="Proteomes" id="UP000572680"/>
    </source>
</evidence>
<comment type="caution">
    <text evidence="7">The sequence shown here is derived from an EMBL/GenBank/DDBJ whole genome shotgun (WGS) entry which is preliminary data.</text>
</comment>
<evidence type="ECO:0000256" key="3">
    <source>
        <dbReference type="ARBA" id="ARBA00022989"/>
    </source>
</evidence>
<dbReference type="AlphaFoldDB" id="A0A7W3LJ50"/>